<protein>
    <submittedName>
        <fullName evidence="1">Uncharacterized protein</fullName>
    </submittedName>
</protein>
<gene>
    <name evidence="1" type="ORF">C8N40_1061</name>
</gene>
<dbReference type="EMBL" id="QBKI01000006">
    <property type="protein sequence ID" value="PTX18202.1"/>
    <property type="molecule type" value="Genomic_DNA"/>
</dbReference>
<sequence>MGVIQLILLLLILIQIPAYSQVDYDKIKRKKLEPITIDTVNEDVLIVEKRYATLYFKKADVRKYTLPHNKLGVRIDQHHNNLLEAVNASGDTRLVDWWNGYTDDERQSIHGNPNFVNEHKKALSEFYYVGADLIHDGKFMVVDKSSGEEVRKRLKMKRVIGLYGSRYLEFLLPNGQQFWHIVTRLGE</sequence>
<comment type="caution">
    <text evidence="1">The sequence shown here is derived from an EMBL/GenBank/DDBJ whole genome shotgun (WGS) entry which is preliminary data.</text>
</comment>
<name>A0A2T5YFX2_9BACT</name>
<dbReference type="AlphaFoldDB" id="A0A2T5YFX2"/>
<organism evidence="1 2">
    <name type="scientific">Pontibacter mucosus</name>
    <dbReference type="NCBI Taxonomy" id="1649266"/>
    <lineage>
        <taxon>Bacteria</taxon>
        <taxon>Pseudomonadati</taxon>
        <taxon>Bacteroidota</taxon>
        <taxon>Cytophagia</taxon>
        <taxon>Cytophagales</taxon>
        <taxon>Hymenobacteraceae</taxon>
        <taxon>Pontibacter</taxon>
    </lineage>
</organism>
<reference evidence="1 2" key="1">
    <citation type="submission" date="2018-04" db="EMBL/GenBank/DDBJ databases">
        <title>Genomic Encyclopedia of Archaeal and Bacterial Type Strains, Phase II (KMG-II): from individual species to whole genera.</title>
        <authorList>
            <person name="Goeker M."/>
        </authorList>
    </citation>
    <scope>NUCLEOTIDE SEQUENCE [LARGE SCALE GENOMIC DNA]</scope>
    <source>
        <strain evidence="1 2">DSM 100162</strain>
    </source>
</reference>
<proteinExistence type="predicted"/>
<keyword evidence="2" id="KW-1185">Reference proteome</keyword>
<dbReference type="RefSeq" id="WP_108212091.1">
    <property type="nucleotide sequence ID" value="NZ_QBKI01000006.1"/>
</dbReference>
<dbReference type="Proteomes" id="UP000244225">
    <property type="component" value="Unassembled WGS sequence"/>
</dbReference>
<evidence type="ECO:0000313" key="1">
    <source>
        <dbReference type="EMBL" id="PTX18202.1"/>
    </source>
</evidence>
<accession>A0A2T5YFX2</accession>
<evidence type="ECO:0000313" key="2">
    <source>
        <dbReference type="Proteomes" id="UP000244225"/>
    </source>
</evidence>
<dbReference type="OrthoDB" id="851066at2"/>